<dbReference type="AlphaFoldDB" id="A0A3R9QYX2"/>
<comment type="caution">
    <text evidence="1">The sequence shown here is derived from an EMBL/GenBank/DDBJ whole genome shotgun (WGS) entry which is preliminary data.</text>
</comment>
<dbReference type="EMBL" id="RCOS01000075">
    <property type="protein sequence ID" value="RSN75387.1"/>
    <property type="molecule type" value="Genomic_DNA"/>
</dbReference>
<sequence>MESSADLILVIVEGPTDKAFLENLCRRLKFLCKVLIMRGNRPEKAARLIRTFNARKKFVLKDLHCLNPDFVERIKNELRRLDAHVVPIRHSVEAWILAGLGMRSAENLMDPEEELKRRGIMKTPGKYGQLAEGIDIDLAMKYSSSFSEFLTKMRDS</sequence>
<name>A0A3R9QYX2_9CREN</name>
<gene>
    <name evidence="1" type="ORF">D6D85_06220</name>
</gene>
<protein>
    <recommendedName>
        <fullName evidence="3">DUF4276 family protein</fullName>
    </recommendedName>
</protein>
<evidence type="ECO:0008006" key="3">
    <source>
        <dbReference type="Google" id="ProtNLM"/>
    </source>
</evidence>
<reference evidence="1 2" key="1">
    <citation type="submission" date="2018-10" db="EMBL/GenBank/DDBJ databases">
        <title>Co-occurring genomic capacity for anaerobic methane metabolism and dissimilatory sulfite reduction discovered in the Korarchaeota.</title>
        <authorList>
            <person name="Mckay L.J."/>
            <person name="Dlakic M."/>
            <person name="Fields M.W."/>
            <person name="Delmont T.O."/>
            <person name="Eren A.M."/>
            <person name="Jay Z.J."/>
            <person name="Klingelsmith K.B."/>
            <person name="Rusch D.B."/>
            <person name="Inskeep W.P."/>
        </authorList>
    </citation>
    <scope>NUCLEOTIDE SEQUENCE [LARGE SCALE GENOMIC DNA]</scope>
    <source>
        <strain evidence="1 2">MDKW</strain>
    </source>
</reference>
<keyword evidence="2" id="KW-1185">Reference proteome</keyword>
<evidence type="ECO:0000313" key="1">
    <source>
        <dbReference type="EMBL" id="RSN75387.1"/>
    </source>
</evidence>
<accession>A0A3R9QYX2</accession>
<proteinExistence type="predicted"/>
<organism evidence="1 2">
    <name type="scientific">Candidatus Methanodesulfokora washburnensis</name>
    <dbReference type="NCBI Taxonomy" id="2478471"/>
    <lineage>
        <taxon>Archaea</taxon>
        <taxon>Thermoproteota</taxon>
        <taxon>Candidatus Korarchaeia</taxon>
        <taxon>Candidatus Korarchaeia incertae sedis</taxon>
        <taxon>Candidatus Methanodesulfokora</taxon>
    </lineage>
</organism>
<dbReference type="Proteomes" id="UP000277582">
    <property type="component" value="Unassembled WGS sequence"/>
</dbReference>
<dbReference type="RefSeq" id="WP_125671160.1">
    <property type="nucleotide sequence ID" value="NZ_RCOS01000075.1"/>
</dbReference>
<evidence type="ECO:0000313" key="2">
    <source>
        <dbReference type="Proteomes" id="UP000277582"/>
    </source>
</evidence>